<proteinExistence type="predicted"/>
<protein>
    <submittedName>
        <fullName evidence="2">Uncharacterized protein</fullName>
    </submittedName>
</protein>
<reference evidence="2" key="1">
    <citation type="journal article" date="2020" name="New Phytol.">
        <title>Comparative genomics reveals dynamic genome evolution in host specialist ectomycorrhizal fungi.</title>
        <authorList>
            <person name="Lofgren L.A."/>
            <person name="Nguyen N.H."/>
            <person name="Vilgalys R."/>
            <person name="Ruytinx J."/>
            <person name="Liao H.L."/>
            <person name="Branco S."/>
            <person name="Kuo A."/>
            <person name="LaButti K."/>
            <person name="Lipzen A."/>
            <person name="Andreopoulos W."/>
            <person name="Pangilinan J."/>
            <person name="Riley R."/>
            <person name="Hundley H."/>
            <person name="Na H."/>
            <person name="Barry K."/>
            <person name="Grigoriev I.V."/>
            <person name="Stajich J.E."/>
            <person name="Kennedy P.G."/>
        </authorList>
    </citation>
    <scope>NUCLEOTIDE SEQUENCE</scope>
    <source>
        <strain evidence="2">FC203</strain>
    </source>
</reference>
<keyword evidence="1" id="KW-0812">Transmembrane</keyword>
<evidence type="ECO:0000256" key="1">
    <source>
        <dbReference type="SAM" id="Phobius"/>
    </source>
</evidence>
<keyword evidence="1" id="KW-0472">Membrane</keyword>
<evidence type="ECO:0000313" key="3">
    <source>
        <dbReference type="Proteomes" id="UP001195769"/>
    </source>
</evidence>
<sequence>MSFTGSLSRIFSPKCIILTGVSFCMIATVLLALGGGKPIGHIVAIFQVAPSSMAGTVGAIFNGALQFGSAIGLAVASSIETSVEAIHGGSHEYKGRAAVFWFLLTVASILTDHAPQPEHGDPRHPARRSTDCDEKLDDANVTMIEKADLANLQG</sequence>
<dbReference type="EMBL" id="JABBWK010000085">
    <property type="protein sequence ID" value="KAG1894045.1"/>
    <property type="molecule type" value="Genomic_DNA"/>
</dbReference>
<dbReference type="GeneID" id="64657311"/>
<keyword evidence="1" id="KW-1133">Transmembrane helix</keyword>
<dbReference type="AlphaFoldDB" id="A0AAD4HDX4"/>
<dbReference type="RefSeq" id="XP_041219621.1">
    <property type="nucleotide sequence ID" value="XM_041363013.1"/>
</dbReference>
<organism evidence="2 3">
    <name type="scientific">Suillus fuscotomentosus</name>
    <dbReference type="NCBI Taxonomy" id="1912939"/>
    <lineage>
        <taxon>Eukaryota</taxon>
        <taxon>Fungi</taxon>
        <taxon>Dikarya</taxon>
        <taxon>Basidiomycota</taxon>
        <taxon>Agaricomycotina</taxon>
        <taxon>Agaricomycetes</taxon>
        <taxon>Agaricomycetidae</taxon>
        <taxon>Boletales</taxon>
        <taxon>Suillineae</taxon>
        <taxon>Suillaceae</taxon>
        <taxon>Suillus</taxon>
    </lineage>
</organism>
<gene>
    <name evidence="2" type="ORF">F5891DRAFT_1063650</name>
</gene>
<evidence type="ECO:0000313" key="2">
    <source>
        <dbReference type="EMBL" id="KAG1894045.1"/>
    </source>
</evidence>
<feature type="non-terminal residue" evidence="2">
    <location>
        <position position="1"/>
    </location>
</feature>
<keyword evidence="3" id="KW-1185">Reference proteome</keyword>
<dbReference type="Proteomes" id="UP001195769">
    <property type="component" value="Unassembled WGS sequence"/>
</dbReference>
<name>A0AAD4HDX4_9AGAM</name>
<feature type="transmembrane region" description="Helical" evidence="1">
    <location>
        <begin position="15"/>
        <end position="33"/>
    </location>
</feature>
<dbReference type="InterPro" id="IPR036259">
    <property type="entry name" value="MFS_trans_sf"/>
</dbReference>
<accession>A0AAD4HDX4</accession>
<feature type="transmembrane region" description="Helical" evidence="1">
    <location>
        <begin position="39"/>
        <end position="61"/>
    </location>
</feature>
<dbReference type="SUPFAM" id="SSF103473">
    <property type="entry name" value="MFS general substrate transporter"/>
    <property type="match status" value="1"/>
</dbReference>
<comment type="caution">
    <text evidence="2">The sequence shown here is derived from an EMBL/GenBank/DDBJ whole genome shotgun (WGS) entry which is preliminary data.</text>
</comment>